<accession>E6UAB3</accession>
<feature type="transmembrane region" description="Helical" evidence="1">
    <location>
        <begin position="331"/>
        <end position="349"/>
    </location>
</feature>
<sequence length="357" mass="38863" precursor="true">MKRTNIVNLKDTSLCMTLIMLSAGMAFFPAEVSDAVRETVLNCLNILIPSLFSFMAVGSMLSKSGSAALIAKPLKPVYHCIFRMPENIFTVFLLSMIAGYPVGIKMISDMLERGDIDPETAEKSACFCYCGGPAFFSGAIGLTVFGNKKVGVLIFLSVLITNIMLALVVCRTSELHEKHLCSKYCKGNILVDGVQSAGRSMALICITVIFFSAVMSVLDASGVIGIIRRIFSLSDNEIVIVSSFIEITSLSELSGVPYKLLPWICASCSFGGLCIIIQLYALKSDKLSLFRFIELRPFAAVLSALLCKILQPLIIDEAVPALAMNKSLFKVNNFAASICLILMIFLLNYKKGLVFSE</sequence>
<dbReference type="RefSeq" id="WP_013498499.1">
    <property type="nucleotide sequence ID" value="NC_014833.1"/>
</dbReference>
<dbReference type="STRING" id="697329.Rumal_1837"/>
<evidence type="ECO:0000313" key="2">
    <source>
        <dbReference type="EMBL" id="ADU22335.1"/>
    </source>
</evidence>
<feature type="transmembrane region" description="Helical" evidence="1">
    <location>
        <begin position="40"/>
        <end position="61"/>
    </location>
</feature>
<feature type="transmembrane region" description="Helical" evidence="1">
    <location>
        <begin position="124"/>
        <end position="145"/>
    </location>
</feature>
<reference evidence="2 3" key="1">
    <citation type="journal article" date="2011" name="J. Bacteriol.">
        <title>Complete genome of the cellulolytic ruminal bacterium Ruminococcus albus 7.</title>
        <authorList>
            <person name="Suen G."/>
            <person name="Stevenson D.M."/>
            <person name="Bruce D.C."/>
            <person name="Chertkov O."/>
            <person name="Copeland A."/>
            <person name="Cheng J.F."/>
            <person name="Detter C."/>
            <person name="Detter J.C."/>
            <person name="Goodwin L.A."/>
            <person name="Han C.S."/>
            <person name="Hauser L.J."/>
            <person name="Ivanova N.N."/>
            <person name="Kyrpides N.C."/>
            <person name="Land M.L."/>
            <person name="Lapidus A."/>
            <person name="Lucas S."/>
            <person name="Ovchinnikova G."/>
            <person name="Pitluck S."/>
            <person name="Tapia R."/>
            <person name="Woyke T."/>
            <person name="Boyum J."/>
            <person name="Mead D."/>
            <person name="Weimer P.J."/>
        </authorList>
    </citation>
    <scope>NUCLEOTIDE SEQUENCE [LARGE SCALE GENOMIC DNA]</scope>
    <source>
        <strain evidence="3">ATCC 27210 / DSM 20455 / JCM 14654 / NCDO 2250 / 7</strain>
    </source>
</reference>
<dbReference type="EMBL" id="CP002403">
    <property type="protein sequence ID" value="ADU22335.1"/>
    <property type="molecule type" value="Genomic_DNA"/>
</dbReference>
<dbReference type="HOGENOM" id="CLU_051469_0_0_9"/>
<keyword evidence="1" id="KW-0812">Transmembrane</keyword>
<protein>
    <submittedName>
        <fullName evidence="2">Nucleoside recognition domain protein</fullName>
    </submittedName>
</protein>
<dbReference type="eggNOG" id="COG3314">
    <property type="taxonomic scope" value="Bacteria"/>
</dbReference>
<dbReference type="Proteomes" id="UP000006919">
    <property type="component" value="Chromosome"/>
</dbReference>
<feature type="transmembrane region" description="Helical" evidence="1">
    <location>
        <begin position="151"/>
        <end position="170"/>
    </location>
</feature>
<gene>
    <name evidence="2" type="ordered locus">Rumal_1837</name>
</gene>
<feature type="transmembrane region" description="Helical" evidence="1">
    <location>
        <begin position="202"/>
        <end position="227"/>
    </location>
</feature>
<dbReference type="AlphaFoldDB" id="E6UAB3"/>
<dbReference type="OrthoDB" id="1645614at2"/>
<dbReference type="KEGG" id="ral:Rumal_1837"/>
<organism evidence="2 3">
    <name type="scientific">Ruminococcus albus (strain ATCC 27210 / DSM 20455 / JCM 14654 / NCDO 2250 / 7)</name>
    <dbReference type="NCBI Taxonomy" id="697329"/>
    <lineage>
        <taxon>Bacteria</taxon>
        <taxon>Bacillati</taxon>
        <taxon>Bacillota</taxon>
        <taxon>Clostridia</taxon>
        <taxon>Eubacteriales</taxon>
        <taxon>Oscillospiraceae</taxon>
        <taxon>Ruminococcus</taxon>
    </lineage>
</organism>
<feature type="transmembrane region" description="Helical" evidence="1">
    <location>
        <begin position="260"/>
        <end position="281"/>
    </location>
</feature>
<evidence type="ECO:0000313" key="3">
    <source>
        <dbReference type="Proteomes" id="UP000006919"/>
    </source>
</evidence>
<keyword evidence="1" id="KW-1133">Transmembrane helix</keyword>
<proteinExistence type="predicted"/>
<name>E6UAB3_RUMA7</name>
<evidence type="ECO:0000256" key="1">
    <source>
        <dbReference type="SAM" id="Phobius"/>
    </source>
</evidence>
<feature type="transmembrane region" description="Helical" evidence="1">
    <location>
        <begin position="81"/>
        <end position="103"/>
    </location>
</feature>
<keyword evidence="1" id="KW-0472">Membrane</keyword>